<sequence length="258" mass="28027">GFLSPRGRGRGVKEKEKQNVATINNHDKATDRLRLKEASLTSVNTDLAKLSSLVSPTTANESNESTKGPILTKNTSGPISFATLFRSAQSRKAVNFRTFVALLVRSSYAKALVELGDDVELKATLVVTVPKFAFGSPNTTPLATRINGLERQKLDGKLVLVDDDGKPLKPHVDPVNADSDSEVDVMFSEIASFMASMSSKVNKCSKSGSGAGNKSLHETWKETCKEPYDDDDFDDCCLIDAQMKFANTFDISLCGQLR</sequence>
<proteinExistence type="predicted"/>
<feature type="region of interest" description="Disordered" evidence="1">
    <location>
        <begin position="1"/>
        <end position="28"/>
    </location>
</feature>
<evidence type="ECO:0000313" key="2">
    <source>
        <dbReference type="EMBL" id="GEZ02650.1"/>
    </source>
</evidence>
<reference evidence="2" key="1">
    <citation type="journal article" date="2019" name="Sci. Rep.">
        <title>Draft genome of Tanacetum cinerariifolium, the natural source of mosquito coil.</title>
        <authorList>
            <person name="Yamashiro T."/>
            <person name="Shiraishi A."/>
            <person name="Satake H."/>
            <person name="Nakayama K."/>
        </authorList>
    </citation>
    <scope>NUCLEOTIDE SEQUENCE</scope>
</reference>
<comment type="caution">
    <text evidence="2">The sequence shown here is derived from an EMBL/GenBank/DDBJ whole genome shotgun (WGS) entry which is preliminary data.</text>
</comment>
<evidence type="ECO:0000256" key="1">
    <source>
        <dbReference type="SAM" id="MobiDB-lite"/>
    </source>
</evidence>
<protein>
    <submittedName>
        <fullName evidence="2">Uncharacterized protein</fullName>
    </submittedName>
</protein>
<dbReference type="AlphaFoldDB" id="A0A699HZY2"/>
<gene>
    <name evidence="2" type="ORF">Tci_474623</name>
</gene>
<feature type="non-terminal residue" evidence="2">
    <location>
        <position position="1"/>
    </location>
</feature>
<dbReference type="EMBL" id="BKCJ010233295">
    <property type="protein sequence ID" value="GEZ02650.1"/>
    <property type="molecule type" value="Genomic_DNA"/>
</dbReference>
<organism evidence="2">
    <name type="scientific">Tanacetum cinerariifolium</name>
    <name type="common">Dalmatian daisy</name>
    <name type="synonym">Chrysanthemum cinerariifolium</name>
    <dbReference type="NCBI Taxonomy" id="118510"/>
    <lineage>
        <taxon>Eukaryota</taxon>
        <taxon>Viridiplantae</taxon>
        <taxon>Streptophyta</taxon>
        <taxon>Embryophyta</taxon>
        <taxon>Tracheophyta</taxon>
        <taxon>Spermatophyta</taxon>
        <taxon>Magnoliopsida</taxon>
        <taxon>eudicotyledons</taxon>
        <taxon>Gunneridae</taxon>
        <taxon>Pentapetalae</taxon>
        <taxon>asterids</taxon>
        <taxon>campanulids</taxon>
        <taxon>Asterales</taxon>
        <taxon>Asteraceae</taxon>
        <taxon>Asteroideae</taxon>
        <taxon>Anthemideae</taxon>
        <taxon>Anthemidinae</taxon>
        <taxon>Tanacetum</taxon>
    </lineage>
</organism>
<name>A0A699HZY2_TANCI</name>
<accession>A0A699HZY2</accession>